<feature type="binding site" evidence="8">
    <location>
        <position position="418"/>
    </location>
    <ligand>
        <name>substrate</name>
    </ligand>
</feature>
<comment type="function">
    <text evidence="1 8">Catalyzes the sequential NAD-dependent oxidations of L-histidinol to L-histidinaldehyde and then to L-histidine.</text>
</comment>
<evidence type="ECO:0000256" key="9">
    <source>
        <dbReference type="PIRNR" id="PIRNR000099"/>
    </source>
</evidence>
<feature type="active site" description="Proton acceptor" evidence="8">
    <location>
        <position position="325"/>
    </location>
</feature>
<dbReference type="RefSeq" id="WP_054754823.1">
    <property type="nucleotide sequence ID" value="NZ_JBHUMZ010000046.1"/>
</dbReference>
<feature type="active site" description="Proton acceptor" evidence="8">
    <location>
        <position position="326"/>
    </location>
</feature>
<keyword evidence="8" id="KW-0520">NAD</keyword>
<dbReference type="Gene3D" id="1.20.5.1300">
    <property type="match status" value="1"/>
</dbReference>
<name>A0ABW5QDB8_9BACI</name>
<feature type="binding site" evidence="8">
    <location>
        <position position="413"/>
    </location>
    <ligand>
        <name>substrate</name>
    </ligand>
</feature>
<dbReference type="EMBL" id="JBHUMZ010000046">
    <property type="protein sequence ID" value="MFD2639783.1"/>
    <property type="molecule type" value="Genomic_DNA"/>
</dbReference>
<evidence type="ECO:0000256" key="3">
    <source>
        <dbReference type="ARBA" id="ARBA00012965"/>
    </source>
</evidence>
<dbReference type="PANTHER" id="PTHR21256">
    <property type="entry name" value="HISTIDINOL DEHYDROGENASE HDH"/>
    <property type="match status" value="1"/>
</dbReference>
<dbReference type="SUPFAM" id="SSF53720">
    <property type="entry name" value="ALDH-like"/>
    <property type="match status" value="1"/>
</dbReference>
<comment type="pathway">
    <text evidence="8">Amino-acid biosynthesis; L-histidine biosynthesis; L-histidine from 5-phospho-alpha-D-ribose 1-diphosphate: step 9/9.</text>
</comment>
<dbReference type="InterPro" id="IPR016161">
    <property type="entry name" value="Ald_DH/histidinol_DH"/>
</dbReference>
<dbReference type="GO" id="GO:0004399">
    <property type="term" value="F:histidinol dehydrogenase activity"/>
    <property type="evidence" value="ECO:0007669"/>
    <property type="project" value="UniProtKB-EC"/>
</dbReference>
<evidence type="ECO:0000256" key="10">
    <source>
        <dbReference type="RuleBase" id="RU004175"/>
    </source>
</evidence>
<dbReference type="PRINTS" id="PR00083">
    <property type="entry name" value="HOLDHDRGNASE"/>
</dbReference>
<dbReference type="PIRSF" id="PIRSF000099">
    <property type="entry name" value="Histidinol_dh"/>
    <property type="match status" value="1"/>
</dbReference>
<feature type="binding site" evidence="8">
    <location>
        <position position="359"/>
    </location>
    <ligand>
        <name>substrate</name>
    </ligand>
</feature>
<reference evidence="12" key="1">
    <citation type="journal article" date="2019" name="Int. J. Syst. Evol. Microbiol.">
        <title>The Global Catalogue of Microorganisms (GCM) 10K type strain sequencing project: providing services to taxonomists for standard genome sequencing and annotation.</title>
        <authorList>
            <consortium name="The Broad Institute Genomics Platform"/>
            <consortium name="The Broad Institute Genome Sequencing Center for Infectious Disease"/>
            <person name="Wu L."/>
            <person name="Ma J."/>
        </authorList>
    </citation>
    <scope>NUCLEOTIDE SEQUENCE [LARGE SCALE GENOMIC DNA]</scope>
    <source>
        <strain evidence="12">TISTR 1571</strain>
    </source>
</reference>
<feature type="binding site" evidence="8">
    <location>
        <position position="418"/>
    </location>
    <ligand>
        <name>Zn(2+)</name>
        <dbReference type="ChEBI" id="CHEBI:29105"/>
    </ligand>
</feature>
<evidence type="ECO:0000256" key="1">
    <source>
        <dbReference type="ARBA" id="ARBA00003850"/>
    </source>
</evidence>
<accession>A0ABW5QDB8</accession>
<evidence type="ECO:0000313" key="11">
    <source>
        <dbReference type="EMBL" id="MFD2639783.1"/>
    </source>
</evidence>
<feature type="binding site" evidence="8">
    <location>
        <position position="260"/>
    </location>
    <ligand>
        <name>substrate</name>
    </ligand>
</feature>
<evidence type="ECO:0000256" key="4">
    <source>
        <dbReference type="ARBA" id="ARBA00022723"/>
    </source>
</evidence>
<dbReference type="Proteomes" id="UP001597452">
    <property type="component" value="Unassembled WGS sequence"/>
</dbReference>
<evidence type="ECO:0000256" key="8">
    <source>
        <dbReference type="HAMAP-Rule" id="MF_01024"/>
    </source>
</evidence>
<dbReference type="HAMAP" id="MF_01024">
    <property type="entry name" value="HisD"/>
    <property type="match status" value="1"/>
</dbReference>
<keyword evidence="5 8" id="KW-0862">Zinc</keyword>
<dbReference type="NCBIfam" id="TIGR00069">
    <property type="entry name" value="hisD"/>
    <property type="match status" value="1"/>
</dbReference>
<feature type="binding site" evidence="8">
    <location>
        <position position="326"/>
    </location>
    <ligand>
        <name>substrate</name>
    </ligand>
</feature>
<comment type="caution">
    <text evidence="8">Lacks conserved residue(s) required for the propagation of feature annotation.</text>
</comment>
<keyword evidence="4 8" id="KW-0479">Metal-binding</keyword>
<evidence type="ECO:0000256" key="5">
    <source>
        <dbReference type="ARBA" id="ARBA00022833"/>
    </source>
</evidence>
<evidence type="ECO:0000256" key="6">
    <source>
        <dbReference type="ARBA" id="ARBA00023002"/>
    </source>
</evidence>
<keyword evidence="8" id="KW-0368">Histidine biosynthesis</keyword>
<dbReference type="PROSITE" id="PS00611">
    <property type="entry name" value="HISOL_DEHYDROGENASE"/>
    <property type="match status" value="1"/>
</dbReference>
<dbReference type="CDD" id="cd06572">
    <property type="entry name" value="Histidinol_dh"/>
    <property type="match status" value="1"/>
</dbReference>
<sequence length="427" mass="46638">MQIQQITYNDLNQIARARKQRESQDLTDIDEKVQSIVDDIKLNGEPAVLNYIKELDGAEVDSIIVSDEEIQAALETVDPNFIKLLEEAKANIEKYHALQKEKSWYHHEASGVWLGQQVTPIERVGIYVPGGKAVYPSTVLMNVVPAKVAGANEIIVTTPVGADGKVNPLTIAASKLAGATQILKVGGAHGIATLAYGIKHLKPVYKITGPGNAFVARAKKYVFGDVGIDMIAGPSEVCVVADKTANPTLIAADLIAQAEHDEMASAILVTDSHQVATNVKDEVNRQMEERTRKHILQHSLFNQGAIYVVSDLQVGFDLVNELAPEHLELLVRNPFEKLSSVRNAGAIFLGEYSPEPLGDYWAGPNHTLPTNGTAKFSSPLGVYDFMKKSSVIHYDQDALREAANKIERFADEEGLDGHGASIRKRFE</sequence>
<evidence type="ECO:0000313" key="12">
    <source>
        <dbReference type="Proteomes" id="UP001597452"/>
    </source>
</evidence>
<dbReference type="EC" id="1.1.1.23" evidence="3 8"/>
<protein>
    <recommendedName>
        <fullName evidence="3 8">Histidinol dehydrogenase</fullName>
        <shortName evidence="8">HDH</shortName>
        <ecNumber evidence="3 8">1.1.1.23</ecNumber>
    </recommendedName>
</protein>
<dbReference type="InterPro" id="IPR022695">
    <property type="entry name" value="Histidinol_DH_monofunct"/>
</dbReference>
<organism evidence="11 12">
    <name type="scientific">Piscibacillus salipiscarius</name>
    <dbReference type="NCBI Taxonomy" id="299480"/>
    <lineage>
        <taxon>Bacteria</taxon>
        <taxon>Bacillati</taxon>
        <taxon>Bacillota</taxon>
        <taxon>Bacilli</taxon>
        <taxon>Bacillales</taxon>
        <taxon>Bacillaceae</taxon>
        <taxon>Piscibacillus</taxon>
    </lineage>
</organism>
<dbReference type="Gene3D" id="3.40.50.1980">
    <property type="entry name" value="Nitrogenase molybdenum iron protein domain"/>
    <property type="match status" value="2"/>
</dbReference>
<feature type="binding site" evidence="8">
    <location>
        <position position="257"/>
    </location>
    <ligand>
        <name>substrate</name>
    </ligand>
</feature>
<proteinExistence type="inferred from homology"/>
<dbReference type="InterPro" id="IPR001692">
    <property type="entry name" value="Histidinol_DH_CS"/>
</dbReference>
<feature type="binding site" evidence="8">
    <location>
        <position position="359"/>
    </location>
    <ligand>
        <name>Zn(2+)</name>
        <dbReference type="ChEBI" id="CHEBI:29105"/>
    </ligand>
</feature>
<comment type="cofactor">
    <cofactor evidence="8">
        <name>Zn(2+)</name>
        <dbReference type="ChEBI" id="CHEBI:29105"/>
    </cofactor>
    <text evidence="8">Binds 1 zinc ion per subunit.</text>
</comment>
<dbReference type="Pfam" id="PF00815">
    <property type="entry name" value="Histidinol_dh"/>
    <property type="match status" value="1"/>
</dbReference>
<comment type="similarity">
    <text evidence="2 8 9 10">Belongs to the histidinol dehydrogenase family.</text>
</comment>
<feature type="binding site" evidence="8">
    <location>
        <position position="235"/>
    </location>
    <ligand>
        <name>substrate</name>
    </ligand>
</feature>
<keyword evidence="12" id="KW-1185">Reference proteome</keyword>
<dbReference type="InterPro" id="IPR012131">
    <property type="entry name" value="Hstdl_DH"/>
</dbReference>
<keyword evidence="6 8" id="KW-0560">Oxidoreductase</keyword>
<comment type="caution">
    <text evidence="11">The sequence shown here is derived from an EMBL/GenBank/DDBJ whole genome shotgun (WGS) entry which is preliminary data.</text>
</comment>
<evidence type="ECO:0000256" key="2">
    <source>
        <dbReference type="ARBA" id="ARBA00010178"/>
    </source>
</evidence>
<feature type="binding site" evidence="8">
    <location>
        <position position="257"/>
    </location>
    <ligand>
        <name>Zn(2+)</name>
        <dbReference type="ChEBI" id="CHEBI:29105"/>
    </ligand>
</feature>
<gene>
    <name evidence="8 11" type="primary">hisD</name>
    <name evidence="11" type="ORF">ACFSW4_13020</name>
</gene>
<feature type="binding site" evidence="8">
    <location>
        <position position="260"/>
    </location>
    <ligand>
        <name>Zn(2+)</name>
        <dbReference type="ChEBI" id="CHEBI:29105"/>
    </ligand>
</feature>
<evidence type="ECO:0000256" key="7">
    <source>
        <dbReference type="ARBA" id="ARBA00049489"/>
    </source>
</evidence>
<comment type="catalytic activity">
    <reaction evidence="7 8">
        <text>L-histidinol + 2 NAD(+) + H2O = L-histidine + 2 NADH + 3 H(+)</text>
        <dbReference type="Rhea" id="RHEA:20641"/>
        <dbReference type="ChEBI" id="CHEBI:15377"/>
        <dbReference type="ChEBI" id="CHEBI:15378"/>
        <dbReference type="ChEBI" id="CHEBI:57540"/>
        <dbReference type="ChEBI" id="CHEBI:57595"/>
        <dbReference type="ChEBI" id="CHEBI:57699"/>
        <dbReference type="ChEBI" id="CHEBI:57945"/>
        <dbReference type="EC" id="1.1.1.23"/>
    </reaction>
</comment>
<keyword evidence="8" id="KW-0028">Amino-acid biosynthesis</keyword>
<dbReference type="PANTHER" id="PTHR21256:SF2">
    <property type="entry name" value="HISTIDINE BIOSYNTHESIS TRIFUNCTIONAL PROTEIN"/>
    <property type="match status" value="1"/>
</dbReference>